<evidence type="ECO:0000313" key="2">
    <source>
        <dbReference type="Proteomes" id="UP000535589"/>
    </source>
</evidence>
<evidence type="ECO:0000313" key="1">
    <source>
        <dbReference type="EMBL" id="NLS11346.1"/>
    </source>
</evidence>
<dbReference type="Proteomes" id="UP000535589">
    <property type="component" value="Unassembled WGS sequence"/>
</dbReference>
<gene>
    <name evidence="1" type="ORF">HGP28_00410</name>
</gene>
<dbReference type="EMBL" id="JABAIK010000001">
    <property type="protein sequence ID" value="NLS11346.1"/>
    <property type="molecule type" value="Genomic_DNA"/>
</dbReference>
<dbReference type="RefSeq" id="WP_168834456.1">
    <property type="nucleotide sequence ID" value="NZ_JABAIK010000001.1"/>
</dbReference>
<dbReference type="Pfam" id="PF11383">
    <property type="entry name" value="DUF3187"/>
    <property type="match status" value="1"/>
</dbReference>
<name>A0A7X8TM85_9VIBR</name>
<dbReference type="AlphaFoldDB" id="A0A7X8TM85"/>
<sequence>MVTLASSLHNLWYAKTGVATLQRTVRFSLFAMTLFASALPPTQAQSQILEPHAVQEYGPLRTYAQSPIQANSLTPQLRDARGFNVGEMELFGSATIASVWAHTDHYTLDYYQNSLSLGWAWQASPQWQWELSYRWVFSADNHIDGVSLAFHQWAGIEQNGRDEVARHRSVFALSRDGFDHQNIEGRTLSSAFSLYGQWQLFQTKEHAISLGGTLYYNNVTNGPFQGHDFEQALQLNYAWHQGSHHIYSSIGATHHGNKGWRNANIAKREFTWSGAVGYQYQSSAHHNWIIEYHAYQGELDNDTDLSKTSQEVVAGYRYVMSQSAIELVIIENVFNMDNSTDVAFLLNYRYRFH</sequence>
<accession>A0A7X8TM85</accession>
<organism evidence="1 2">
    <name type="scientific">Vibrio agarilyticus</name>
    <dbReference type="NCBI Taxonomy" id="2726741"/>
    <lineage>
        <taxon>Bacteria</taxon>
        <taxon>Pseudomonadati</taxon>
        <taxon>Pseudomonadota</taxon>
        <taxon>Gammaproteobacteria</taxon>
        <taxon>Vibrionales</taxon>
        <taxon>Vibrionaceae</taxon>
        <taxon>Vibrio</taxon>
    </lineage>
</organism>
<reference evidence="1 2" key="1">
    <citation type="submission" date="2020-04" db="EMBL/GenBank/DDBJ databases">
        <title>Vibrio sp. SM6, a novel species isolated from seawater.</title>
        <authorList>
            <person name="Wang X."/>
        </authorList>
    </citation>
    <scope>NUCLEOTIDE SEQUENCE [LARGE SCALE GENOMIC DNA]</scope>
    <source>
        <strain evidence="1 2">SM6</strain>
    </source>
</reference>
<protein>
    <submittedName>
        <fullName evidence="1">DUF3187 family protein</fullName>
    </submittedName>
</protein>
<keyword evidence="2" id="KW-1185">Reference proteome</keyword>
<proteinExistence type="predicted"/>
<dbReference type="InterPro" id="IPR021523">
    <property type="entry name" value="DUF3187"/>
</dbReference>
<comment type="caution">
    <text evidence="1">The sequence shown here is derived from an EMBL/GenBank/DDBJ whole genome shotgun (WGS) entry which is preliminary data.</text>
</comment>